<dbReference type="Proteomes" id="UP000256304">
    <property type="component" value="Unassembled WGS sequence"/>
</dbReference>
<dbReference type="InterPro" id="IPR027417">
    <property type="entry name" value="P-loop_NTPase"/>
</dbReference>
<reference evidence="2 3" key="1">
    <citation type="submission" date="2018-08" db="EMBL/GenBank/DDBJ databases">
        <title>Genomic Encyclopedia of Type Strains, Phase III (KMG-III): the genomes of soil and plant-associated and newly described type strains.</title>
        <authorList>
            <person name="Whitman W."/>
        </authorList>
    </citation>
    <scope>NUCLEOTIDE SEQUENCE [LARGE SCALE GENOMIC DNA]</scope>
    <source>
        <strain evidence="2 3">CGMCC 1.10966</strain>
    </source>
</reference>
<dbReference type="RefSeq" id="WP_116192030.1">
    <property type="nucleotide sequence ID" value="NZ_QTTN01000045.1"/>
</dbReference>
<dbReference type="OrthoDB" id="8903747at2"/>
<name>A0A3D9QU20_9BACL</name>
<organism evidence="2 3">
    <name type="scientific">Paenibacillus taihuensis</name>
    <dbReference type="NCBI Taxonomy" id="1156355"/>
    <lineage>
        <taxon>Bacteria</taxon>
        <taxon>Bacillati</taxon>
        <taxon>Bacillota</taxon>
        <taxon>Bacilli</taxon>
        <taxon>Bacillales</taxon>
        <taxon>Paenibacillaceae</taxon>
        <taxon>Paenibacillus</taxon>
    </lineage>
</organism>
<sequence>MIIRPMIPVGTHPIEQGQYILPTLQINRLMDKLVQVISDGAPGLMVYGRPRLGKTKATTFAVNYLPELLNTPIPVFVADSKSYKVPSAEKFYRDMLTDFEFSFEGKKDELILRNQIVNILHESAEHAPGRRVVVIMDEGQKLTEWQYDCLIDIYNQLIRRKIRMITITIGQEQLVNRRSFFLANSKSHIVGRFMPSEYKFRGVTDIEEMEYVLQSYDEAEYPLESGWYYTRFYFPNTFDSGGRLAHFSSKLFNLFLDVREEFGLSGSKIEIPMEYVAFTVENALKINGANGGCCEWLSMEQWREAIERSGYIESEIYMAVAKPVI</sequence>
<gene>
    <name evidence="2" type="ORF">A8990_14521</name>
</gene>
<protein>
    <recommendedName>
        <fullName evidence="1">ORC1/DEAH AAA+ ATPase domain-containing protein</fullName>
    </recommendedName>
</protein>
<dbReference type="AlphaFoldDB" id="A0A3D9QU20"/>
<proteinExistence type="predicted"/>
<dbReference type="Pfam" id="PF13401">
    <property type="entry name" value="AAA_22"/>
    <property type="match status" value="1"/>
</dbReference>
<dbReference type="Gene3D" id="3.40.50.300">
    <property type="entry name" value="P-loop containing nucleotide triphosphate hydrolases"/>
    <property type="match status" value="1"/>
</dbReference>
<evidence type="ECO:0000313" key="2">
    <source>
        <dbReference type="EMBL" id="REE67012.1"/>
    </source>
</evidence>
<dbReference type="EMBL" id="QTTN01000045">
    <property type="protein sequence ID" value="REE67012.1"/>
    <property type="molecule type" value="Genomic_DNA"/>
</dbReference>
<accession>A0A3D9QU20</accession>
<evidence type="ECO:0000259" key="1">
    <source>
        <dbReference type="Pfam" id="PF13401"/>
    </source>
</evidence>
<keyword evidence="3" id="KW-1185">Reference proteome</keyword>
<feature type="domain" description="ORC1/DEAH AAA+ ATPase" evidence="1">
    <location>
        <begin position="41"/>
        <end position="175"/>
    </location>
</feature>
<dbReference type="GO" id="GO:0016887">
    <property type="term" value="F:ATP hydrolysis activity"/>
    <property type="evidence" value="ECO:0007669"/>
    <property type="project" value="InterPro"/>
</dbReference>
<comment type="caution">
    <text evidence="2">The sequence shown here is derived from an EMBL/GenBank/DDBJ whole genome shotgun (WGS) entry which is preliminary data.</text>
</comment>
<dbReference type="InterPro" id="IPR049945">
    <property type="entry name" value="AAA_22"/>
</dbReference>
<evidence type="ECO:0000313" key="3">
    <source>
        <dbReference type="Proteomes" id="UP000256304"/>
    </source>
</evidence>
<dbReference type="SUPFAM" id="SSF52540">
    <property type="entry name" value="P-loop containing nucleoside triphosphate hydrolases"/>
    <property type="match status" value="1"/>
</dbReference>